<dbReference type="InterPro" id="IPR020843">
    <property type="entry name" value="ER"/>
</dbReference>
<dbReference type="SUPFAM" id="SSF50129">
    <property type="entry name" value="GroES-like"/>
    <property type="match status" value="1"/>
</dbReference>
<dbReference type="Proteomes" id="UP000664480">
    <property type="component" value="Unassembled WGS sequence"/>
</dbReference>
<gene>
    <name evidence="2" type="ORF">J0A69_11975</name>
</gene>
<keyword evidence="3" id="KW-1185">Reference proteome</keyword>
<dbReference type="SUPFAM" id="SSF51735">
    <property type="entry name" value="NAD(P)-binding Rossmann-fold domains"/>
    <property type="match status" value="1"/>
</dbReference>
<dbReference type="RefSeq" id="WP_206586788.1">
    <property type="nucleotide sequence ID" value="NZ_JAFKCU010000002.1"/>
</dbReference>
<evidence type="ECO:0000313" key="2">
    <source>
        <dbReference type="EMBL" id="MBN7816155.1"/>
    </source>
</evidence>
<dbReference type="PROSITE" id="PS01162">
    <property type="entry name" value="QOR_ZETA_CRYSTAL"/>
    <property type="match status" value="1"/>
</dbReference>
<dbReference type="InterPro" id="IPR013154">
    <property type="entry name" value="ADH-like_N"/>
</dbReference>
<accession>A0ABS3CGC7</accession>
<dbReference type="PANTHER" id="PTHR44013:SF1">
    <property type="entry name" value="ZINC-TYPE ALCOHOL DEHYDROGENASE-LIKE PROTEIN C16A3.02C"/>
    <property type="match status" value="1"/>
</dbReference>
<evidence type="ECO:0000313" key="3">
    <source>
        <dbReference type="Proteomes" id="UP000664480"/>
    </source>
</evidence>
<evidence type="ECO:0000259" key="1">
    <source>
        <dbReference type="SMART" id="SM00829"/>
    </source>
</evidence>
<dbReference type="InterPro" id="IPR036291">
    <property type="entry name" value="NAD(P)-bd_dom_sf"/>
</dbReference>
<comment type="caution">
    <text evidence="2">The sequence shown here is derived from an EMBL/GenBank/DDBJ whole genome shotgun (WGS) entry which is preliminary data.</text>
</comment>
<reference evidence="2 3" key="1">
    <citation type="submission" date="2021-03" db="EMBL/GenBank/DDBJ databases">
        <title>novel species isolated from a fishpond in China.</title>
        <authorList>
            <person name="Lu H."/>
            <person name="Cai Z."/>
        </authorList>
    </citation>
    <scope>NUCLEOTIDE SEQUENCE [LARGE SCALE GENOMIC DNA]</scope>
    <source>
        <strain evidence="2 3">YJ13C</strain>
    </source>
</reference>
<dbReference type="Pfam" id="PF13602">
    <property type="entry name" value="ADH_zinc_N_2"/>
    <property type="match status" value="1"/>
</dbReference>
<dbReference type="PANTHER" id="PTHR44013">
    <property type="entry name" value="ZINC-TYPE ALCOHOL DEHYDROGENASE-LIKE PROTEIN C16A3.02C"/>
    <property type="match status" value="1"/>
</dbReference>
<dbReference type="Gene3D" id="3.90.180.10">
    <property type="entry name" value="Medium-chain alcohol dehydrogenases, catalytic domain"/>
    <property type="match status" value="1"/>
</dbReference>
<organism evidence="2 3">
    <name type="scientific">Algoriphagus pacificus</name>
    <dbReference type="NCBI Taxonomy" id="2811234"/>
    <lineage>
        <taxon>Bacteria</taxon>
        <taxon>Pseudomonadati</taxon>
        <taxon>Bacteroidota</taxon>
        <taxon>Cytophagia</taxon>
        <taxon>Cytophagales</taxon>
        <taxon>Cyclobacteriaceae</taxon>
        <taxon>Algoriphagus</taxon>
    </lineage>
</organism>
<dbReference type="CDD" id="cd08267">
    <property type="entry name" value="MDR1"/>
    <property type="match status" value="1"/>
</dbReference>
<sequence length="322" mass="35347">MKAQVFEKYGNPEQVLHLVEQEKPIPKDNEVLVKIVATAINDYDWSMVRGKPLLYRFLFGLSKPKSRIPGMELSGIVEEIGPKVTQKRVGEAVFGDISNFGFGTLAEYIAVPENELLSKPDKLGFEDAAAIPHAATLAYQAIKKIGGIQKGQKILINGGGGGVGTLGLQIAKTYQCHVTGVDSGPKLQMMHALGYDQVLDYKKTDFTRTGETYDLILDCKTSSSAFSYLKALKENGNYISIGGHVNKLISLLFWGKILSVFTSKKLQILALKPNEGLDELAEMVISGQLKTQIDGPYSLEEVPRLIQYFGEGKHQGKIVIKL</sequence>
<proteinExistence type="predicted"/>
<protein>
    <submittedName>
        <fullName evidence="2">NAD(P)-dependent alcohol dehydrogenase</fullName>
    </submittedName>
</protein>
<dbReference type="Pfam" id="PF08240">
    <property type="entry name" value="ADH_N"/>
    <property type="match status" value="1"/>
</dbReference>
<dbReference type="InterPro" id="IPR011032">
    <property type="entry name" value="GroES-like_sf"/>
</dbReference>
<dbReference type="Gene3D" id="3.40.50.720">
    <property type="entry name" value="NAD(P)-binding Rossmann-like Domain"/>
    <property type="match status" value="1"/>
</dbReference>
<dbReference type="InterPro" id="IPR052733">
    <property type="entry name" value="Chloroplast_QOR"/>
</dbReference>
<feature type="domain" description="Enoyl reductase (ER)" evidence="1">
    <location>
        <begin position="10"/>
        <end position="320"/>
    </location>
</feature>
<dbReference type="EMBL" id="JAFKCU010000002">
    <property type="protein sequence ID" value="MBN7816155.1"/>
    <property type="molecule type" value="Genomic_DNA"/>
</dbReference>
<name>A0ABS3CGC7_9BACT</name>
<dbReference type="InterPro" id="IPR002364">
    <property type="entry name" value="Quin_OxRdtase/zeta-crystal_CS"/>
</dbReference>
<dbReference type="SMART" id="SM00829">
    <property type="entry name" value="PKS_ER"/>
    <property type="match status" value="1"/>
</dbReference>